<accession>A0A8C2FC96</accession>
<evidence type="ECO:0000256" key="1">
    <source>
        <dbReference type="SAM" id="MobiDB-lite"/>
    </source>
</evidence>
<dbReference type="Ensembl" id="ENSCCRT00020059169.1">
    <property type="protein sequence ID" value="ENSCCRP00020054090.1"/>
    <property type="gene ID" value="ENSCCRG00020024527.1"/>
</dbReference>
<dbReference type="InterPro" id="IPR048270">
    <property type="entry name" value="PNMA_C"/>
</dbReference>
<evidence type="ECO:0000313" key="3">
    <source>
        <dbReference type="Ensembl" id="ENSCCRP00020054090.1"/>
    </source>
</evidence>
<name>A0A8C2FC96_CYPCA</name>
<dbReference type="AlphaFoldDB" id="A0A8C2FC96"/>
<protein>
    <recommendedName>
        <fullName evidence="2">Paraneoplastic antigen Ma-like C-terminal domain-containing protein</fullName>
    </recommendedName>
</protein>
<dbReference type="PANTHER" id="PTHR23095">
    <property type="entry name" value="PARANEOPLASTIC ANTIGEN"/>
    <property type="match status" value="1"/>
</dbReference>
<feature type="domain" description="Paraneoplastic antigen Ma-like C-terminal" evidence="2">
    <location>
        <begin position="231"/>
        <end position="386"/>
    </location>
</feature>
<evidence type="ECO:0000259" key="2">
    <source>
        <dbReference type="Pfam" id="PF14893"/>
    </source>
</evidence>
<evidence type="ECO:0000313" key="4">
    <source>
        <dbReference type="Proteomes" id="UP000694701"/>
    </source>
</evidence>
<organism evidence="3 4">
    <name type="scientific">Cyprinus carpio</name>
    <name type="common">Common carp</name>
    <dbReference type="NCBI Taxonomy" id="7962"/>
    <lineage>
        <taxon>Eukaryota</taxon>
        <taxon>Metazoa</taxon>
        <taxon>Chordata</taxon>
        <taxon>Craniata</taxon>
        <taxon>Vertebrata</taxon>
        <taxon>Euteleostomi</taxon>
        <taxon>Actinopterygii</taxon>
        <taxon>Neopterygii</taxon>
        <taxon>Teleostei</taxon>
        <taxon>Ostariophysi</taxon>
        <taxon>Cypriniformes</taxon>
        <taxon>Cyprinidae</taxon>
        <taxon>Cyprininae</taxon>
        <taxon>Cyprinus</taxon>
    </lineage>
</organism>
<sequence length="392" mass="43238">MEIVEAEGIKVPNSVIVSGLTKTESDDELIDILKEYGSFARTIFISDKQSEFYQSTIIEYNSGQALEMLEPQLPYTHQLSSDPGITYNVRALSSVFTQQLGSSVTQSYLEGLKEIAKLSGTNFEAVLSQMLSQMSAELTPASTDLEAGDENPNGQPPQKLPGECVGATPVKPSQVDEPQSQPKPIKSNAPPLFPSKKILNPPEVQKFIVEHVVRSGEVAAQGPVQSRLRVFSGKCPRPGNEVDYETWRSSVELVLKDPGLSDLHVSRKILDSLLPPAADVIKHLSPEAPSSAYLQLLDSAFGIVEDGDELLARFMNTLQDAGEKPSAYLYRLQTALRATIKRGGITPEEADRHLLKQFCRGCWDNELITDLQLEQKRNRPPSFAQFLLMLRT</sequence>
<proteinExistence type="predicted"/>
<dbReference type="PANTHER" id="PTHR23095:SF53">
    <property type="entry name" value="ZINC FINGER CCHC DOMAIN-CONTAINING PROTEIN 12-LIKE"/>
    <property type="match status" value="1"/>
</dbReference>
<dbReference type="Pfam" id="PF14893">
    <property type="entry name" value="PNMA"/>
    <property type="match status" value="1"/>
</dbReference>
<reference evidence="3" key="1">
    <citation type="submission" date="2025-08" db="UniProtKB">
        <authorList>
            <consortium name="Ensembl"/>
        </authorList>
    </citation>
    <scope>IDENTIFICATION</scope>
</reference>
<feature type="region of interest" description="Disordered" evidence="1">
    <location>
        <begin position="143"/>
        <end position="194"/>
    </location>
</feature>
<dbReference type="Proteomes" id="UP000694701">
    <property type="component" value="Unplaced"/>
</dbReference>
<dbReference type="InterPro" id="IPR026523">
    <property type="entry name" value="PNMA"/>
</dbReference>